<dbReference type="GO" id="GO:0071567">
    <property type="term" value="F:deUFMylase activity"/>
    <property type="evidence" value="ECO:0007669"/>
    <property type="project" value="UniProtKB-ARBA"/>
</dbReference>
<dbReference type="GO" id="GO:0005634">
    <property type="term" value="C:nucleus"/>
    <property type="evidence" value="ECO:0007669"/>
    <property type="project" value="TreeGrafter"/>
</dbReference>
<keyword evidence="3" id="KW-0645">Protease</keyword>
<comment type="function">
    <text evidence="7">Thiol protease which recognizes and hydrolyzes the peptide bond at the C-terminal Gly of ufm-1, a ubiquitin-like modifier protein bound to a number of target proteins. Required, with oct-4, for the localization of a subset of 7 transmembrane domain odorant receptors, including odr-10, to the cilia of olfactory neurons AWA and AWC. Operates in aggregation behavior, and responses to oxygen levels.</text>
</comment>
<dbReference type="FunFam" id="3.90.70.130:FF:000001">
    <property type="entry name" value="Probable Ufm1-specific protease 2"/>
    <property type="match status" value="1"/>
</dbReference>
<evidence type="ECO:0000259" key="11">
    <source>
        <dbReference type="Pfam" id="PF07910"/>
    </source>
</evidence>
<evidence type="ECO:0000256" key="6">
    <source>
        <dbReference type="ARBA" id="ARBA00022807"/>
    </source>
</evidence>
<evidence type="ECO:0000256" key="2">
    <source>
        <dbReference type="ARBA" id="ARBA00008552"/>
    </source>
</evidence>
<evidence type="ECO:0000256" key="5">
    <source>
        <dbReference type="ARBA" id="ARBA00022801"/>
    </source>
</evidence>
<proteinExistence type="inferred from homology"/>
<evidence type="ECO:0000313" key="13">
    <source>
        <dbReference type="Proteomes" id="UP000274756"/>
    </source>
</evidence>
<accession>A0A3P7SR73</accession>
<evidence type="ECO:0000256" key="3">
    <source>
        <dbReference type="ARBA" id="ARBA00022670"/>
    </source>
</evidence>
<organism evidence="12 13">
    <name type="scientific">Dracunculus medinensis</name>
    <name type="common">Guinea worm</name>
    <dbReference type="NCBI Taxonomy" id="318479"/>
    <lineage>
        <taxon>Eukaryota</taxon>
        <taxon>Metazoa</taxon>
        <taxon>Ecdysozoa</taxon>
        <taxon>Nematoda</taxon>
        <taxon>Chromadorea</taxon>
        <taxon>Rhabditida</taxon>
        <taxon>Spirurina</taxon>
        <taxon>Dracunculoidea</taxon>
        <taxon>Dracunculidae</taxon>
        <taxon>Dracunculus</taxon>
    </lineage>
</organism>
<keyword evidence="13" id="KW-1185">Reference proteome</keyword>
<dbReference type="GO" id="GO:0005789">
    <property type="term" value="C:endoplasmic reticulum membrane"/>
    <property type="evidence" value="ECO:0007669"/>
    <property type="project" value="UniProtKB-SubCell"/>
</dbReference>
<evidence type="ECO:0000313" key="12">
    <source>
        <dbReference type="EMBL" id="VDN57456.1"/>
    </source>
</evidence>
<sequence length="253" mass="28940">MFYKFFLFILANCRLKFHRIFNLPLTKPLLKLSQAFKLGLQTNLLRSPHLSINKYKAKGELSIIQGAYNYHHYMQDGINDNGWGCAYRSFQTIWSFFLIQGYTDKQVPSHREIQQSLHDCGDKDAKFVGSRQWIGSLELSYCLENMLNITSRIIALNSGAEIVDNARQIGLHFKTNGTPIMIGGGMLAYTILGVDFNEITGDCAFLVLDPHYTGDEIIDTVISKGWCGWKPPSFWKSEHFYNLLLPDLPKNFI</sequence>
<comment type="similarity">
    <text evidence="2">Belongs to the peptidase C78 family.</text>
</comment>
<keyword evidence="5" id="KW-0378">Hydrolase</keyword>
<evidence type="ECO:0000256" key="1">
    <source>
        <dbReference type="ARBA" id="ARBA00004406"/>
    </source>
</evidence>
<dbReference type="PANTHER" id="PTHR48153:SF2">
    <property type="entry name" value="UFM1-SPECIFIC PROTEASE 2"/>
    <property type="match status" value="1"/>
</dbReference>
<dbReference type="InterPro" id="IPR012462">
    <property type="entry name" value="UFSP1/2_DUB_cat"/>
</dbReference>
<dbReference type="EMBL" id="UYYG01001160">
    <property type="protein sequence ID" value="VDN57456.1"/>
    <property type="molecule type" value="Genomic_DNA"/>
</dbReference>
<dbReference type="PANTHER" id="PTHR48153">
    <property type="entry name" value="UFM1-SPECIFIC PROTEASE 2"/>
    <property type="match status" value="1"/>
</dbReference>
<dbReference type="Gene3D" id="3.90.70.130">
    <property type="match status" value="1"/>
</dbReference>
<name>A0A3P7SR73_DRAME</name>
<feature type="domain" description="UFSP1/2/DUB catalytic" evidence="11">
    <location>
        <begin position="60"/>
        <end position="244"/>
    </location>
</feature>
<evidence type="ECO:0000256" key="8">
    <source>
        <dbReference type="ARBA" id="ARBA00064300"/>
    </source>
</evidence>
<dbReference type="STRING" id="318479.A0A3P7SR73"/>
<comment type="subunit">
    <text evidence="8">Interacts with odr-4.</text>
</comment>
<gene>
    <name evidence="12" type="ORF">DME_LOCUS7429</name>
</gene>
<dbReference type="SUPFAM" id="SSF54001">
    <property type="entry name" value="Cysteine proteinases"/>
    <property type="match status" value="1"/>
</dbReference>
<evidence type="ECO:0000256" key="4">
    <source>
        <dbReference type="ARBA" id="ARBA00022786"/>
    </source>
</evidence>
<protein>
    <recommendedName>
        <fullName evidence="9">Ufm1-specific protease</fullName>
    </recommendedName>
    <alternativeName>
        <fullName evidence="10">Odorant response abnormal protein 8</fullName>
    </alternativeName>
</protein>
<evidence type="ECO:0000256" key="9">
    <source>
        <dbReference type="ARBA" id="ARBA00073057"/>
    </source>
</evidence>
<keyword evidence="6" id="KW-0788">Thiol protease</keyword>
<reference evidence="12 13" key="1">
    <citation type="submission" date="2018-11" db="EMBL/GenBank/DDBJ databases">
        <authorList>
            <consortium name="Pathogen Informatics"/>
        </authorList>
    </citation>
    <scope>NUCLEOTIDE SEQUENCE [LARGE SCALE GENOMIC DNA]</scope>
</reference>
<keyword evidence="4" id="KW-0833">Ubl conjugation pathway</keyword>
<comment type="subcellular location">
    <subcellularLocation>
        <location evidence="1">Endoplasmic reticulum membrane</location>
        <topology evidence="1">Peripheral membrane protein</topology>
    </subcellularLocation>
</comment>
<evidence type="ECO:0000256" key="10">
    <source>
        <dbReference type="ARBA" id="ARBA00076114"/>
    </source>
</evidence>
<evidence type="ECO:0000256" key="7">
    <source>
        <dbReference type="ARBA" id="ARBA00056938"/>
    </source>
</evidence>
<dbReference type="AlphaFoldDB" id="A0A3P7SR73"/>
<dbReference type="InterPro" id="IPR038765">
    <property type="entry name" value="Papain-like_cys_pep_sf"/>
</dbReference>
<dbReference type="Pfam" id="PF07910">
    <property type="entry name" value="Peptidase_C78"/>
    <property type="match status" value="1"/>
</dbReference>
<dbReference type="GO" id="GO:0006508">
    <property type="term" value="P:proteolysis"/>
    <property type="evidence" value="ECO:0007669"/>
    <property type="project" value="UniProtKB-KW"/>
</dbReference>
<dbReference type="OrthoDB" id="417506at2759"/>
<dbReference type="Proteomes" id="UP000274756">
    <property type="component" value="Unassembled WGS sequence"/>
</dbReference>